<evidence type="ECO:0000256" key="3">
    <source>
        <dbReference type="ARBA" id="ARBA00012098"/>
    </source>
</evidence>
<comment type="catalytic activity">
    <reaction evidence="1 7">
        <text>dTDP-4-dehydro-6-deoxy-alpha-D-glucose = dTDP-4-dehydro-beta-L-rhamnose</text>
        <dbReference type="Rhea" id="RHEA:16969"/>
        <dbReference type="ChEBI" id="CHEBI:57649"/>
        <dbReference type="ChEBI" id="CHEBI:62830"/>
        <dbReference type="EC" id="5.1.3.13"/>
    </reaction>
</comment>
<dbReference type="AlphaFoldDB" id="A0A841JQP9"/>
<keyword evidence="7 8" id="KW-0413">Isomerase</keyword>
<evidence type="ECO:0000313" key="9">
    <source>
        <dbReference type="Proteomes" id="UP000538666"/>
    </source>
</evidence>
<dbReference type="NCBIfam" id="TIGR01221">
    <property type="entry name" value="rmlC"/>
    <property type="match status" value="1"/>
</dbReference>
<dbReference type="Pfam" id="PF00908">
    <property type="entry name" value="dTDP_sugar_isom"/>
    <property type="match status" value="1"/>
</dbReference>
<dbReference type="Proteomes" id="UP000538666">
    <property type="component" value="Unassembled WGS sequence"/>
</dbReference>
<dbReference type="CDD" id="cd00438">
    <property type="entry name" value="cupin_RmlC"/>
    <property type="match status" value="1"/>
</dbReference>
<dbReference type="GO" id="GO:0000271">
    <property type="term" value="P:polysaccharide biosynthetic process"/>
    <property type="evidence" value="ECO:0007669"/>
    <property type="project" value="TreeGrafter"/>
</dbReference>
<feature type="site" description="Participates in a stacking interaction with the thymidine ring of dTDP-4-oxo-6-deoxyglucose" evidence="6">
    <location>
        <position position="138"/>
    </location>
</feature>
<protein>
    <recommendedName>
        <fullName evidence="4 7">dTDP-4-dehydrorhamnose 3,5-epimerase</fullName>
        <ecNumber evidence="3 7">5.1.3.13</ecNumber>
    </recommendedName>
    <alternativeName>
        <fullName evidence="7">Thymidine diphospho-4-keto-rhamnose 3,5-epimerase</fullName>
    </alternativeName>
</protein>
<dbReference type="InterPro" id="IPR000888">
    <property type="entry name" value="RmlC-like"/>
</dbReference>
<evidence type="ECO:0000256" key="6">
    <source>
        <dbReference type="PIRSR" id="PIRSR600888-3"/>
    </source>
</evidence>
<comment type="subunit">
    <text evidence="7">Homodimer.</text>
</comment>
<evidence type="ECO:0000313" key="8">
    <source>
        <dbReference type="EMBL" id="MBB6142877.1"/>
    </source>
</evidence>
<dbReference type="GO" id="GO:0008830">
    <property type="term" value="F:dTDP-4-dehydrorhamnose 3,5-epimerase activity"/>
    <property type="evidence" value="ECO:0007669"/>
    <property type="project" value="UniProtKB-UniRule"/>
</dbReference>
<evidence type="ECO:0000256" key="4">
    <source>
        <dbReference type="ARBA" id="ARBA00019595"/>
    </source>
</evidence>
<comment type="function">
    <text evidence="2 7">Catalyzes the epimerization of the C3' and C5'positions of dTDP-6-deoxy-D-xylo-4-hexulose, forming dTDP-6-deoxy-L-lyxo-4-hexulose.</text>
</comment>
<dbReference type="UniPathway" id="UPA00124"/>
<evidence type="ECO:0000256" key="2">
    <source>
        <dbReference type="ARBA" id="ARBA00001997"/>
    </source>
</evidence>
<gene>
    <name evidence="8" type="ORF">HNQ77_000821</name>
</gene>
<dbReference type="Gene3D" id="2.60.120.10">
    <property type="entry name" value="Jelly Rolls"/>
    <property type="match status" value="1"/>
</dbReference>
<dbReference type="RefSeq" id="WP_050061835.1">
    <property type="nucleotide sequence ID" value="NZ_JACHEK010000002.1"/>
</dbReference>
<dbReference type="SUPFAM" id="SSF51182">
    <property type="entry name" value="RmlC-like cupins"/>
    <property type="match status" value="1"/>
</dbReference>
<feature type="active site" description="Proton donor" evidence="5">
    <location>
        <position position="132"/>
    </location>
</feature>
<comment type="pathway">
    <text evidence="7">Carbohydrate biosynthesis; dTDP-L-rhamnose biosynthesis.</text>
</comment>
<name>A0A841JQP9_9BACT</name>
<dbReference type="OrthoDB" id="9800680at2"/>
<dbReference type="PANTHER" id="PTHR21047">
    <property type="entry name" value="DTDP-6-DEOXY-D-GLUCOSE-3,5 EPIMERASE"/>
    <property type="match status" value="1"/>
</dbReference>
<proteinExistence type="inferred from homology"/>
<dbReference type="GO" id="GO:0019305">
    <property type="term" value="P:dTDP-rhamnose biosynthetic process"/>
    <property type="evidence" value="ECO:0007669"/>
    <property type="project" value="UniProtKB-UniRule"/>
</dbReference>
<dbReference type="GO" id="GO:0005829">
    <property type="term" value="C:cytosol"/>
    <property type="evidence" value="ECO:0007669"/>
    <property type="project" value="TreeGrafter"/>
</dbReference>
<dbReference type="EC" id="5.1.3.13" evidence="3 7"/>
<evidence type="ECO:0000256" key="7">
    <source>
        <dbReference type="RuleBase" id="RU364069"/>
    </source>
</evidence>
<feature type="active site" description="Proton acceptor" evidence="5">
    <location>
        <position position="63"/>
    </location>
</feature>
<dbReference type="InterPro" id="IPR014710">
    <property type="entry name" value="RmlC-like_jellyroll"/>
</dbReference>
<keyword evidence="9" id="KW-1185">Reference proteome</keyword>
<comment type="caution">
    <text evidence="8">The sequence shown here is derived from an EMBL/GenBank/DDBJ whole genome shotgun (WGS) entry which is preliminary data.</text>
</comment>
<evidence type="ECO:0000256" key="1">
    <source>
        <dbReference type="ARBA" id="ARBA00001298"/>
    </source>
</evidence>
<dbReference type="PANTHER" id="PTHR21047:SF2">
    <property type="entry name" value="THYMIDINE DIPHOSPHO-4-KETO-RHAMNOSE 3,5-EPIMERASE"/>
    <property type="match status" value="1"/>
</dbReference>
<sequence>MQIAAESRHLQDVVVIVPEVFRDNRGFFSETFRADQFSALGLPTEFVQDNHSRSERGVVRGLHFQWGPPMGKVMRVTSGSAFLVAVDIRKGSPTLGEWVGVVASDENRRQVWAPAGFARGFCALSDVAEIQYKCTGIYNSRAESGILWNDPEIGIEWPLADVQLSDKDRKARTLAQWLASDESANFSFEPNIEPALLGGRQ</sequence>
<evidence type="ECO:0000256" key="5">
    <source>
        <dbReference type="PIRSR" id="PIRSR600888-1"/>
    </source>
</evidence>
<dbReference type="InterPro" id="IPR011051">
    <property type="entry name" value="RmlC_Cupin_sf"/>
</dbReference>
<reference evidence="8 9" key="1">
    <citation type="submission" date="2020-08" db="EMBL/GenBank/DDBJ databases">
        <title>Genomic Encyclopedia of Type Strains, Phase IV (KMG-IV): sequencing the most valuable type-strain genomes for metagenomic binning, comparative biology and taxonomic classification.</title>
        <authorList>
            <person name="Goeker M."/>
        </authorList>
    </citation>
    <scope>NUCLEOTIDE SEQUENCE [LARGE SCALE GENOMIC DNA]</scope>
    <source>
        <strain evidence="8 9">DSM 103733</strain>
    </source>
</reference>
<comment type="similarity">
    <text evidence="7">Belongs to the dTDP-4-dehydrorhamnose 3,5-epimerase family.</text>
</comment>
<dbReference type="EMBL" id="JACHEK010000002">
    <property type="protein sequence ID" value="MBB6142877.1"/>
    <property type="molecule type" value="Genomic_DNA"/>
</dbReference>
<accession>A0A841JQP9</accession>
<organism evidence="8 9">
    <name type="scientific">Silvibacterium bohemicum</name>
    <dbReference type="NCBI Taxonomy" id="1577686"/>
    <lineage>
        <taxon>Bacteria</taxon>
        <taxon>Pseudomonadati</taxon>
        <taxon>Acidobacteriota</taxon>
        <taxon>Terriglobia</taxon>
        <taxon>Terriglobales</taxon>
        <taxon>Acidobacteriaceae</taxon>
        <taxon>Silvibacterium</taxon>
    </lineage>
</organism>